<dbReference type="EMBL" id="JAQQDW010000011">
    <property type="protein sequence ID" value="MFM0103493.1"/>
    <property type="molecule type" value="Genomic_DNA"/>
</dbReference>
<accession>A0ACC7N907</accession>
<organism evidence="1 2">
    <name type="scientific">Paraburkholderia rhynchosiae</name>
    <dbReference type="NCBI Taxonomy" id="487049"/>
    <lineage>
        <taxon>Bacteria</taxon>
        <taxon>Pseudomonadati</taxon>
        <taxon>Pseudomonadota</taxon>
        <taxon>Betaproteobacteria</taxon>
        <taxon>Burkholderiales</taxon>
        <taxon>Burkholderiaceae</taxon>
        <taxon>Paraburkholderia</taxon>
    </lineage>
</organism>
<sequence length="92" mass="8871">MKIRYALLVSTFLAASPLALAQGAGGGGGGPAGNDPSGGTTAGTSREGGSMAASGAMAHPKKPHMKQSKATKPATDTTNMPGANASSDTKGQ</sequence>
<evidence type="ECO:0000313" key="1">
    <source>
        <dbReference type="EMBL" id="MFM0103493.1"/>
    </source>
</evidence>
<protein>
    <submittedName>
        <fullName evidence="1">Uncharacterized protein</fullName>
    </submittedName>
</protein>
<proteinExistence type="predicted"/>
<comment type="caution">
    <text evidence="1">The sequence shown here is derived from an EMBL/GenBank/DDBJ whole genome shotgun (WGS) entry which is preliminary data.</text>
</comment>
<dbReference type="Proteomes" id="UP001629235">
    <property type="component" value="Unassembled WGS sequence"/>
</dbReference>
<name>A0ACC7N907_9BURK</name>
<evidence type="ECO:0000313" key="2">
    <source>
        <dbReference type="Proteomes" id="UP001629235"/>
    </source>
</evidence>
<keyword evidence="2" id="KW-1185">Reference proteome</keyword>
<reference evidence="1 2" key="1">
    <citation type="journal article" date="2024" name="Chem. Sci.">
        <title>Discovery of megapolipeptins by genome mining of a Burkholderiales bacteria collection.</title>
        <authorList>
            <person name="Paulo B.S."/>
            <person name="Recchia M.J.J."/>
            <person name="Lee S."/>
            <person name="Fergusson C.H."/>
            <person name="Romanowski S.B."/>
            <person name="Hernandez A."/>
            <person name="Krull N."/>
            <person name="Liu D.Y."/>
            <person name="Cavanagh H."/>
            <person name="Bos A."/>
            <person name="Gray C.A."/>
            <person name="Murphy B.T."/>
            <person name="Linington R.G."/>
            <person name="Eustaquio A.S."/>
        </authorList>
    </citation>
    <scope>NUCLEOTIDE SEQUENCE [LARGE SCALE GENOMIC DNA]</scope>
    <source>
        <strain evidence="1 2">RL18-126-BIB-B</strain>
    </source>
</reference>
<gene>
    <name evidence="1" type="ORF">PQR01_08355</name>
</gene>